<evidence type="ECO:0000313" key="1">
    <source>
        <dbReference type="EMBL" id="PIO35637.1"/>
    </source>
</evidence>
<keyword evidence="2" id="KW-1185">Reference proteome</keyword>
<dbReference type="EMBL" id="KV927026">
    <property type="protein sequence ID" value="PIO35637.1"/>
    <property type="molecule type" value="Genomic_DNA"/>
</dbReference>
<dbReference type="AlphaFoldDB" id="A0A2G9S687"/>
<reference evidence="2" key="1">
    <citation type="journal article" date="2017" name="Nat. Commun.">
        <title>The North American bullfrog draft genome provides insight into hormonal regulation of long noncoding RNA.</title>
        <authorList>
            <person name="Hammond S.A."/>
            <person name="Warren R.L."/>
            <person name="Vandervalk B.P."/>
            <person name="Kucuk E."/>
            <person name="Khan H."/>
            <person name="Gibb E.A."/>
            <person name="Pandoh P."/>
            <person name="Kirk H."/>
            <person name="Zhao Y."/>
            <person name="Jones M."/>
            <person name="Mungall A.J."/>
            <person name="Coope R."/>
            <person name="Pleasance S."/>
            <person name="Moore R.A."/>
            <person name="Holt R.A."/>
            <person name="Round J.M."/>
            <person name="Ohora S."/>
            <person name="Walle B.V."/>
            <person name="Veldhoen N."/>
            <person name="Helbing C.C."/>
            <person name="Birol I."/>
        </authorList>
    </citation>
    <scope>NUCLEOTIDE SEQUENCE [LARGE SCALE GENOMIC DNA]</scope>
</reference>
<gene>
    <name evidence="1" type="ORF">AB205_0077330</name>
</gene>
<dbReference type="Proteomes" id="UP000228934">
    <property type="component" value="Unassembled WGS sequence"/>
</dbReference>
<name>A0A2G9S687_AQUCT</name>
<sequence length="146" mass="16583">MPRLAHRAHDVTSWHRASACCFSICTYHEGGLSTNCRAPLAVRSLVLLGCTSCICPCADVSTYLHYTYYILIQLSSGTRHTCYLGVYSPIDVLPSSYCGGVWSRILLPQLRWRLISYGALNCQHFTSHYQSCCRYFNFRSAPDEWI</sequence>
<accession>A0A2G9S687</accession>
<organism evidence="1 2">
    <name type="scientific">Aquarana catesbeiana</name>
    <name type="common">American bullfrog</name>
    <name type="synonym">Rana catesbeiana</name>
    <dbReference type="NCBI Taxonomy" id="8400"/>
    <lineage>
        <taxon>Eukaryota</taxon>
        <taxon>Metazoa</taxon>
        <taxon>Chordata</taxon>
        <taxon>Craniata</taxon>
        <taxon>Vertebrata</taxon>
        <taxon>Euteleostomi</taxon>
        <taxon>Amphibia</taxon>
        <taxon>Batrachia</taxon>
        <taxon>Anura</taxon>
        <taxon>Neobatrachia</taxon>
        <taxon>Ranoidea</taxon>
        <taxon>Ranidae</taxon>
        <taxon>Aquarana</taxon>
    </lineage>
</organism>
<protein>
    <submittedName>
        <fullName evidence="1">Uncharacterized protein</fullName>
    </submittedName>
</protein>
<proteinExistence type="predicted"/>
<evidence type="ECO:0000313" key="2">
    <source>
        <dbReference type="Proteomes" id="UP000228934"/>
    </source>
</evidence>